<keyword evidence="2" id="KW-1185">Reference proteome</keyword>
<sequence>MLLKVIFEINKQFSLPDSNGYTGKEILDVIKDKKFTKALTKIAGSIAPFLGALGPFVSLIMAFIPMGDSAELAFMKEMMKKIDNRFDQMDSRFDDIERLVDWTKVAVNFGQIEQRIMAMGEQYRDLYTSTAPASNKSYIFIMNYENDYQNSGLKLYQAIVNPQGEFQENLGQSIMRYTKNDRNKTQGFLLGVMRLILQAVKIEIAYLTVLCRDSKRLQKKGRISGKKGFYK</sequence>
<evidence type="ECO:0000313" key="1">
    <source>
        <dbReference type="EMBL" id="CAH1801646.1"/>
    </source>
</evidence>
<dbReference type="Proteomes" id="UP000749559">
    <property type="component" value="Unassembled WGS sequence"/>
</dbReference>
<dbReference type="AlphaFoldDB" id="A0A8J1TKG4"/>
<comment type="caution">
    <text evidence="1">The sequence shown here is derived from an EMBL/GenBank/DDBJ whole genome shotgun (WGS) entry which is preliminary data.</text>
</comment>
<dbReference type="OrthoDB" id="6060659at2759"/>
<protein>
    <submittedName>
        <fullName evidence="1">Uncharacterized protein</fullName>
    </submittedName>
</protein>
<reference evidence="1" key="1">
    <citation type="submission" date="2022-03" db="EMBL/GenBank/DDBJ databases">
        <authorList>
            <person name="Martin C."/>
        </authorList>
    </citation>
    <scope>NUCLEOTIDE SEQUENCE</scope>
</reference>
<name>A0A8J1TKG4_OWEFU</name>
<gene>
    <name evidence="1" type="ORF">OFUS_LOCUS25418</name>
</gene>
<proteinExistence type="predicted"/>
<accession>A0A8J1TKG4</accession>
<dbReference type="EMBL" id="CAIIXF020000012">
    <property type="protein sequence ID" value="CAH1801646.1"/>
    <property type="molecule type" value="Genomic_DNA"/>
</dbReference>
<evidence type="ECO:0000313" key="2">
    <source>
        <dbReference type="Proteomes" id="UP000749559"/>
    </source>
</evidence>
<organism evidence="1 2">
    <name type="scientific">Owenia fusiformis</name>
    <name type="common">Polychaete worm</name>
    <dbReference type="NCBI Taxonomy" id="6347"/>
    <lineage>
        <taxon>Eukaryota</taxon>
        <taxon>Metazoa</taxon>
        <taxon>Spiralia</taxon>
        <taxon>Lophotrochozoa</taxon>
        <taxon>Annelida</taxon>
        <taxon>Polychaeta</taxon>
        <taxon>Sedentaria</taxon>
        <taxon>Canalipalpata</taxon>
        <taxon>Sabellida</taxon>
        <taxon>Oweniida</taxon>
        <taxon>Oweniidae</taxon>
        <taxon>Owenia</taxon>
    </lineage>
</organism>